<comment type="caution">
    <text evidence="1">The sequence shown here is derived from an EMBL/GenBank/DDBJ whole genome shotgun (WGS) entry which is preliminary data.</text>
</comment>
<name>A0A427B0W7_ENSVE</name>
<dbReference type="AlphaFoldDB" id="A0A427B0W7"/>
<reference evidence="1 2" key="1">
    <citation type="journal article" date="2014" name="Agronomy (Basel)">
        <title>A Draft Genome Sequence for Ensete ventricosum, the Drought-Tolerant Tree Against Hunger.</title>
        <authorList>
            <person name="Harrison J."/>
            <person name="Moore K.A."/>
            <person name="Paszkiewicz K."/>
            <person name="Jones T."/>
            <person name="Grant M."/>
            <person name="Ambacheew D."/>
            <person name="Muzemil S."/>
            <person name="Studholme D.J."/>
        </authorList>
    </citation>
    <scope>NUCLEOTIDE SEQUENCE [LARGE SCALE GENOMIC DNA]</scope>
</reference>
<dbReference type="Proteomes" id="UP000287651">
    <property type="component" value="Unassembled WGS sequence"/>
</dbReference>
<gene>
    <name evidence="1" type="ORF">B296_00011915</name>
</gene>
<organism evidence="1 2">
    <name type="scientific">Ensete ventricosum</name>
    <name type="common">Abyssinian banana</name>
    <name type="synonym">Musa ensete</name>
    <dbReference type="NCBI Taxonomy" id="4639"/>
    <lineage>
        <taxon>Eukaryota</taxon>
        <taxon>Viridiplantae</taxon>
        <taxon>Streptophyta</taxon>
        <taxon>Embryophyta</taxon>
        <taxon>Tracheophyta</taxon>
        <taxon>Spermatophyta</taxon>
        <taxon>Magnoliopsida</taxon>
        <taxon>Liliopsida</taxon>
        <taxon>Zingiberales</taxon>
        <taxon>Musaceae</taxon>
        <taxon>Ensete</taxon>
    </lineage>
</organism>
<protein>
    <submittedName>
        <fullName evidence="1">Uncharacterized protein</fullName>
    </submittedName>
</protein>
<evidence type="ECO:0000313" key="1">
    <source>
        <dbReference type="EMBL" id="RRT82153.1"/>
    </source>
</evidence>
<proteinExistence type="predicted"/>
<feature type="non-terminal residue" evidence="1">
    <location>
        <position position="1"/>
    </location>
</feature>
<evidence type="ECO:0000313" key="2">
    <source>
        <dbReference type="Proteomes" id="UP000287651"/>
    </source>
</evidence>
<sequence length="167" mass="18709">RTKGKDHVSTQFFRSVFFFSQTNREEISFSSNAIRKIPTLVWPPCYGATLGLRINPCKLEGTPPCEAARRFEGKILSSKWFRRDLPTLYHIKKGKGFSPGATRFGFADADQETRVGVMMACSRLYQSTPSLLDCIGGTRGVLRSCKEKIYIGVDAMSEDKFGHVVSN</sequence>
<dbReference type="EMBL" id="AMZH03000752">
    <property type="protein sequence ID" value="RRT82153.1"/>
    <property type="molecule type" value="Genomic_DNA"/>
</dbReference>
<accession>A0A427B0W7</accession>